<name>A0A504J761_9FLAO</name>
<keyword evidence="2" id="KW-1185">Reference proteome</keyword>
<reference evidence="1 2" key="1">
    <citation type="submission" date="2019-06" db="EMBL/GenBank/DDBJ databases">
        <authorList>
            <person name="Meng X."/>
        </authorList>
    </citation>
    <scope>NUCLEOTIDE SEQUENCE [LARGE SCALE GENOMIC DNA]</scope>
    <source>
        <strain evidence="1 2">M625</strain>
    </source>
</reference>
<gene>
    <name evidence="1" type="ORF">FHK87_16055</name>
</gene>
<accession>A0A504J761</accession>
<dbReference type="EMBL" id="VFWZ01000005">
    <property type="protein sequence ID" value="TPN84445.1"/>
    <property type="molecule type" value="Genomic_DNA"/>
</dbReference>
<evidence type="ECO:0000313" key="2">
    <source>
        <dbReference type="Proteomes" id="UP000315540"/>
    </source>
</evidence>
<dbReference type="Proteomes" id="UP000315540">
    <property type="component" value="Unassembled WGS sequence"/>
</dbReference>
<proteinExistence type="predicted"/>
<dbReference type="AlphaFoldDB" id="A0A504J761"/>
<dbReference type="OrthoDB" id="5952844at2"/>
<protein>
    <submittedName>
        <fullName evidence="1">Uncharacterized protein</fullName>
    </submittedName>
</protein>
<comment type="caution">
    <text evidence="1">The sequence shown here is derived from an EMBL/GenBank/DDBJ whole genome shotgun (WGS) entry which is preliminary data.</text>
</comment>
<evidence type="ECO:0000313" key="1">
    <source>
        <dbReference type="EMBL" id="TPN84445.1"/>
    </source>
</evidence>
<organism evidence="1 2">
    <name type="scientific">Aquimarina algicola</name>
    <dbReference type="NCBI Taxonomy" id="2589995"/>
    <lineage>
        <taxon>Bacteria</taxon>
        <taxon>Pseudomonadati</taxon>
        <taxon>Bacteroidota</taxon>
        <taxon>Flavobacteriia</taxon>
        <taxon>Flavobacteriales</taxon>
        <taxon>Flavobacteriaceae</taxon>
        <taxon>Aquimarina</taxon>
    </lineage>
</organism>
<dbReference type="RefSeq" id="WP_140594780.1">
    <property type="nucleotide sequence ID" value="NZ_VFWZ01000005.1"/>
</dbReference>
<sequence length="151" mass="17088">MSIRNQISIEIAEEVIESVLEKLQECKNELAPFLQALTDADRRGMLKLGDRSIPTVQKVKSYVDTNPEFLPGYMSKEEFLKDEKVVTQLSPVVNILRQLTSDVSDTQMLAGSEAFQAALLYYGQVREADQKGVTSAKPIYQDLKQRFSKKK</sequence>